<dbReference type="AlphaFoldDB" id="A0A6C0AYJ5"/>
<accession>A0A6C0AYJ5</accession>
<sequence>MQIACDDIAINVMENLIAEKEKMLRETYIDLKKTAAENAIFKLVLGDYEKYYNNIIIKKQKQYDAFKVISDYLDNLIMNTDILSEEAKQMKEDQKEILKKLSYIRGELDELMI</sequence>
<protein>
    <submittedName>
        <fullName evidence="1">Uncharacterized protein</fullName>
    </submittedName>
</protein>
<proteinExistence type="predicted"/>
<evidence type="ECO:0000313" key="1">
    <source>
        <dbReference type="EMBL" id="QHS84596.1"/>
    </source>
</evidence>
<dbReference type="EMBL" id="MN738809">
    <property type="protein sequence ID" value="QHS84596.1"/>
    <property type="molecule type" value="Genomic_DNA"/>
</dbReference>
<reference evidence="1" key="1">
    <citation type="journal article" date="2020" name="Nature">
        <title>Giant virus diversity and host interactions through global metagenomics.</title>
        <authorList>
            <person name="Schulz F."/>
            <person name="Roux S."/>
            <person name="Paez-Espino D."/>
            <person name="Jungbluth S."/>
            <person name="Walsh D.A."/>
            <person name="Denef V.J."/>
            <person name="McMahon K.D."/>
            <person name="Konstantinidis K.T."/>
            <person name="Eloe-Fadrosh E.A."/>
            <person name="Kyrpides N.C."/>
            <person name="Woyke T."/>
        </authorList>
    </citation>
    <scope>NUCLEOTIDE SEQUENCE</scope>
    <source>
        <strain evidence="1">GVMAG-S-ERX556022-25</strain>
    </source>
</reference>
<name>A0A6C0AYJ5_9ZZZZ</name>
<organism evidence="1">
    <name type="scientific">viral metagenome</name>
    <dbReference type="NCBI Taxonomy" id="1070528"/>
    <lineage>
        <taxon>unclassified sequences</taxon>
        <taxon>metagenomes</taxon>
        <taxon>organismal metagenomes</taxon>
    </lineage>
</organism>